<dbReference type="AlphaFoldDB" id="A0A9J6B325"/>
<dbReference type="Proteomes" id="UP000824120">
    <property type="component" value="Chromosome 1"/>
</dbReference>
<reference evidence="2 3" key="1">
    <citation type="submission" date="2020-09" db="EMBL/GenBank/DDBJ databases">
        <title>De no assembly of potato wild relative species, Solanum commersonii.</title>
        <authorList>
            <person name="Cho K."/>
        </authorList>
    </citation>
    <scope>NUCLEOTIDE SEQUENCE [LARGE SCALE GENOMIC DNA]</scope>
    <source>
        <strain evidence="2">LZ3.2</strain>
        <tissue evidence="2">Leaf</tissue>
    </source>
</reference>
<proteinExistence type="predicted"/>
<feature type="compositionally biased region" description="Acidic residues" evidence="1">
    <location>
        <begin position="1"/>
        <end position="13"/>
    </location>
</feature>
<organism evidence="2 3">
    <name type="scientific">Solanum commersonii</name>
    <name type="common">Commerson's wild potato</name>
    <name type="synonym">Commerson's nightshade</name>
    <dbReference type="NCBI Taxonomy" id="4109"/>
    <lineage>
        <taxon>Eukaryota</taxon>
        <taxon>Viridiplantae</taxon>
        <taxon>Streptophyta</taxon>
        <taxon>Embryophyta</taxon>
        <taxon>Tracheophyta</taxon>
        <taxon>Spermatophyta</taxon>
        <taxon>Magnoliopsida</taxon>
        <taxon>eudicotyledons</taxon>
        <taxon>Gunneridae</taxon>
        <taxon>Pentapetalae</taxon>
        <taxon>asterids</taxon>
        <taxon>lamiids</taxon>
        <taxon>Solanales</taxon>
        <taxon>Solanaceae</taxon>
        <taxon>Solanoideae</taxon>
        <taxon>Solaneae</taxon>
        <taxon>Solanum</taxon>
    </lineage>
</organism>
<evidence type="ECO:0000313" key="2">
    <source>
        <dbReference type="EMBL" id="KAG5631157.1"/>
    </source>
</evidence>
<feature type="compositionally biased region" description="Basic and acidic residues" evidence="1">
    <location>
        <begin position="14"/>
        <end position="27"/>
    </location>
</feature>
<sequence>MNQEDQEMNDQEEDLFHRSTKKQKEEEIPSAPARKWLAPPVSDDNAPTWLAEGVPIEKKNLNIAAQY</sequence>
<feature type="region of interest" description="Disordered" evidence="1">
    <location>
        <begin position="1"/>
        <end position="48"/>
    </location>
</feature>
<comment type="caution">
    <text evidence="2">The sequence shown here is derived from an EMBL/GenBank/DDBJ whole genome shotgun (WGS) entry which is preliminary data.</text>
</comment>
<dbReference type="EMBL" id="JACXVP010000001">
    <property type="protein sequence ID" value="KAG5631157.1"/>
    <property type="molecule type" value="Genomic_DNA"/>
</dbReference>
<gene>
    <name evidence="2" type="ORF">H5410_002874</name>
</gene>
<protein>
    <submittedName>
        <fullName evidence="2">Uncharacterized protein</fullName>
    </submittedName>
</protein>
<name>A0A9J6B325_SOLCO</name>
<dbReference type="OrthoDB" id="1329144at2759"/>
<keyword evidence="3" id="KW-1185">Reference proteome</keyword>
<accession>A0A9J6B325</accession>
<evidence type="ECO:0000313" key="3">
    <source>
        <dbReference type="Proteomes" id="UP000824120"/>
    </source>
</evidence>
<evidence type="ECO:0000256" key="1">
    <source>
        <dbReference type="SAM" id="MobiDB-lite"/>
    </source>
</evidence>